<feature type="compositionally biased region" description="Basic and acidic residues" evidence="1">
    <location>
        <begin position="58"/>
        <end position="68"/>
    </location>
</feature>
<organism evidence="2 3">
    <name type="scientific">Stylosanthes scabra</name>
    <dbReference type="NCBI Taxonomy" id="79078"/>
    <lineage>
        <taxon>Eukaryota</taxon>
        <taxon>Viridiplantae</taxon>
        <taxon>Streptophyta</taxon>
        <taxon>Embryophyta</taxon>
        <taxon>Tracheophyta</taxon>
        <taxon>Spermatophyta</taxon>
        <taxon>Magnoliopsida</taxon>
        <taxon>eudicotyledons</taxon>
        <taxon>Gunneridae</taxon>
        <taxon>Pentapetalae</taxon>
        <taxon>rosids</taxon>
        <taxon>fabids</taxon>
        <taxon>Fabales</taxon>
        <taxon>Fabaceae</taxon>
        <taxon>Papilionoideae</taxon>
        <taxon>50 kb inversion clade</taxon>
        <taxon>dalbergioids sensu lato</taxon>
        <taxon>Dalbergieae</taxon>
        <taxon>Pterocarpus clade</taxon>
        <taxon>Stylosanthes</taxon>
    </lineage>
</organism>
<keyword evidence="3" id="KW-1185">Reference proteome</keyword>
<feature type="region of interest" description="Disordered" evidence="1">
    <location>
        <begin position="175"/>
        <end position="218"/>
    </location>
</feature>
<feature type="region of interest" description="Disordered" evidence="1">
    <location>
        <begin position="1"/>
        <end position="68"/>
    </location>
</feature>
<feature type="compositionally biased region" description="Basic and acidic residues" evidence="1">
    <location>
        <begin position="175"/>
        <end position="186"/>
    </location>
</feature>
<evidence type="ECO:0000313" key="3">
    <source>
        <dbReference type="Proteomes" id="UP001341840"/>
    </source>
</evidence>
<dbReference type="Proteomes" id="UP001341840">
    <property type="component" value="Unassembled WGS sequence"/>
</dbReference>
<sequence>MARNRAATRRPPRTASRGREKLGKHGTKRATDLQAPVTKLAMKTRHNSTVAEKRRWRRDTDEGNRGLHNELREEGSQRLYATEAATKGAELMEVGDGELFKPPPCKCMQLNLALCVIRYVERNKLGELHEVMLESGQLIYSGNKLKLSYVTKGVKNPHKAGIPTDENEKCKIRWDEESVRNRDKGENSPVTRNGVEMGENLGMGTGSGKTTPAPAPPL</sequence>
<evidence type="ECO:0000313" key="2">
    <source>
        <dbReference type="EMBL" id="MED6116730.1"/>
    </source>
</evidence>
<comment type="caution">
    <text evidence="2">The sequence shown here is derived from an EMBL/GenBank/DDBJ whole genome shotgun (WGS) entry which is preliminary data.</text>
</comment>
<evidence type="ECO:0000256" key="1">
    <source>
        <dbReference type="SAM" id="MobiDB-lite"/>
    </source>
</evidence>
<accession>A0ABU6QZF6</accession>
<reference evidence="2 3" key="1">
    <citation type="journal article" date="2023" name="Plants (Basel)">
        <title>Bridging the Gap: Combining Genomics and Transcriptomics Approaches to Understand Stylosanthes scabra, an Orphan Legume from the Brazilian Caatinga.</title>
        <authorList>
            <person name="Ferreira-Neto J.R.C."/>
            <person name="da Silva M.D."/>
            <person name="Binneck E."/>
            <person name="de Melo N.F."/>
            <person name="da Silva R.H."/>
            <person name="de Melo A.L.T.M."/>
            <person name="Pandolfi V."/>
            <person name="Bustamante F.O."/>
            <person name="Brasileiro-Vidal A.C."/>
            <person name="Benko-Iseppon A.M."/>
        </authorList>
    </citation>
    <scope>NUCLEOTIDE SEQUENCE [LARGE SCALE GENOMIC DNA]</scope>
    <source>
        <tissue evidence="2">Leaves</tissue>
    </source>
</reference>
<proteinExistence type="predicted"/>
<feature type="compositionally biased region" description="Basic residues" evidence="1">
    <location>
        <begin position="1"/>
        <end position="12"/>
    </location>
</feature>
<dbReference type="EMBL" id="JASCZI010003247">
    <property type="protein sequence ID" value="MED6116730.1"/>
    <property type="molecule type" value="Genomic_DNA"/>
</dbReference>
<name>A0ABU6QZF6_9FABA</name>
<gene>
    <name evidence="2" type="ORF">PIB30_102898</name>
</gene>
<protein>
    <submittedName>
        <fullName evidence="2">Uncharacterized protein</fullName>
    </submittedName>
</protein>